<accession>A0A212AC36</accession>
<organism evidence="1 2">
    <name type="scientific">Haematobacter genomosp. 1</name>
    <dbReference type="NCBI Taxonomy" id="366618"/>
    <lineage>
        <taxon>Bacteria</taxon>
        <taxon>Pseudomonadati</taxon>
        <taxon>Pseudomonadota</taxon>
        <taxon>Alphaproteobacteria</taxon>
        <taxon>Rhodobacterales</taxon>
        <taxon>Paracoccaceae</taxon>
        <taxon>Haematobacter</taxon>
    </lineage>
</organism>
<comment type="caution">
    <text evidence="1">The sequence shown here is derived from an EMBL/GenBank/DDBJ whole genome shotgun (WGS) entry which is preliminary data.</text>
</comment>
<gene>
    <name evidence="1" type="ORF">CDV49_08355</name>
</gene>
<keyword evidence="2" id="KW-1185">Reference proteome</keyword>
<name>A0A212AC36_9RHOB</name>
<dbReference type="AlphaFoldDB" id="A0A212AC36"/>
<sequence length="206" mass="22825">MSEIVLAGDEPLPDLSGISTEELQREMAEAIGVTARTLSRLAAIWSELERRGADLSALRGGGLFTYLPLIANRRLLPDVVVRCAGQATLIKQMTNMPLSTQRRLIDDGFDIADVGEDGRVTTRSVPVEEMTITLLRRAVVGDDLRPVRDQIAMLAPKATRRAPVRRGVVLKIRLTAEEYDKLRLIAREEGKQAPSLAREFLMKSLH</sequence>
<dbReference type="EMBL" id="NIPW01000011">
    <property type="protein sequence ID" value="OWJ78438.1"/>
    <property type="molecule type" value="Genomic_DNA"/>
</dbReference>
<proteinExistence type="predicted"/>
<protein>
    <submittedName>
        <fullName evidence="1">Uncharacterized protein</fullName>
    </submittedName>
</protein>
<dbReference type="OrthoDB" id="9342879at2"/>
<dbReference type="Proteomes" id="UP000196878">
    <property type="component" value="Unassembled WGS sequence"/>
</dbReference>
<dbReference type="RefSeq" id="WP_088215097.1">
    <property type="nucleotide sequence ID" value="NZ_NIPW01000011.1"/>
</dbReference>
<evidence type="ECO:0000313" key="1">
    <source>
        <dbReference type="EMBL" id="OWJ78438.1"/>
    </source>
</evidence>
<reference evidence="1 2" key="1">
    <citation type="submission" date="2016-12" db="EMBL/GenBank/DDBJ databases">
        <title>Comparison of Traditional DNA-DNA Hybridization with In Silico Genomic Analysis.</title>
        <authorList>
            <person name="Nicholson A.C."/>
            <person name="Humrighouse B.W."/>
            <person name="Graziano J."/>
            <person name="Lasker B."/>
            <person name="Whitney A.M."/>
            <person name="Mcquiston J.R."/>
        </authorList>
    </citation>
    <scope>NUCLEOTIDE SEQUENCE [LARGE SCALE GENOMIC DNA]</scope>
    <source>
        <strain evidence="1 2">H2240</strain>
    </source>
</reference>
<evidence type="ECO:0000313" key="2">
    <source>
        <dbReference type="Proteomes" id="UP000196878"/>
    </source>
</evidence>